<dbReference type="PROSITE" id="PS50943">
    <property type="entry name" value="HTH_CROC1"/>
    <property type="match status" value="1"/>
</dbReference>
<dbReference type="Gene3D" id="3.30.450.20">
    <property type="entry name" value="PAS domain"/>
    <property type="match status" value="2"/>
</dbReference>
<dbReference type="AlphaFoldDB" id="A0A6L3T494"/>
<feature type="domain" description="PAC" evidence="6">
    <location>
        <begin position="69"/>
        <end position="121"/>
    </location>
</feature>
<keyword evidence="3" id="KW-0597">Phosphoprotein</keyword>
<dbReference type="GO" id="GO:0003677">
    <property type="term" value="F:DNA binding"/>
    <property type="evidence" value="ECO:0007669"/>
    <property type="project" value="InterPro"/>
</dbReference>
<dbReference type="Pfam" id="PF01381">
    <property type="entry name" value="HTH_3"/>
    <property type="match status" value="1"/>
</dbReference>
<evidence type="ECO:0000256" key="1">
    <source>
        <dbReference type="ARBA" id="ARBA00000085"/>
    </source>
</evidence>
<comment type="caution">
    <text evidence="8">The sequence shown here is derived from an EMBL/GenBank/DDBJ whole genome shotgun (WGS) entry which is preliminary data.</text>
</comment>
<dbReference type="InterPro" id="IPR001610">
    <property type="entry name" value="PAC"/>
</dbReference>
<evidence type="ECO:0000256" key="3">
    <source>
        <dbReference type="ARBA" id="ARBA00022553"/>
    </source>
</evidence>
<evidence type="ECO:0000256" key="2">
    <source>
        <dbReference type="ARBA" id="ARBA00012438"/>
    </source>
</evidence>
<accession>A0A6L3T494</accession>
<dbReference type="Proteomes" id="UP000474159">
    <property type="component" value="Unassembled WGS sequence"/>
</dbReference>
<dbReference type="EC" id="2.7.13.3" evidence="2"/>
<dbReference type="GO" id="GO:0004673">
    <property type="term" value="F:protein histidine kinase activity"/>
    <property type="evidence" value="ECO:0007669"/>
    <property type="project" value="UniProtKB-EC"/>
</dbReference>
<dbReference type="Gene3D" id="1.10.260.40">
    <property type="entry name" value="lambda repressor-like DNA-binding domains"/>
    <property type="match status" value="1"/>
</dbReference>
<organism evidence="8 9">
    <name type="scientific">Methylobacterium soli</name>
    <dbReference type="NCBI Taxonomy" id="553447"/>
    <lineage>
        <taxon>Bacteria</taxon>
        <taxon>Pseudomonadati</taxon>
        <taxon>Pseudomonadota</taxon>
        <taxon>Alphaproteobacteria</taxon>
        <taxon>Hyphomicrobiales</taxon>
        <taxon>Methylobacteriaceae</taxon>
        <taxon>Methylobacterium</taxon>
    </lineage>
</organism>
<evidence type="ECO:0000313" key="8">
    <source>
        <dbReference type="EMBL" id="KAB1078057.1"/>
    </source>
</evidence>
<dbReference type="PANTHER" id="PTHR43304">
    <property type="entry name" value="PHYTOCHROME-LIKE PROTEIN CPH1"/>
    <property type="match status" value="1"/>
</dbReference>
<dbReference type="InterPro" id="IPR052162">
    <property type="entry name" value="Sensor_kinase/Photoreceptor"/>
</dbReference>
<dbReference type="SUPFAM" id="SSF55785">
    <property type="entry name" value="PYP-like sensor domain (PAS domain)"/>
    <property type="match status" value="2"/>
</dbReference>
<dbReference type="InterPro" id="IPR001387">
    <property type="entry name" value="Cro/C1-type_HTH"/>
</dbReference>
<dbReference type="EMBL" id="VZZK01000016">
    <property type="protein sequence ID" value="KAB1078057.1"/>
    <property type="molecule type" value="Genomic_DNA"/>
</dbReference>
<reference evidence="8 9" key="1">
    <citation type="submission" date="2019-09" db="EMBL/GenBank/DDBJ databases">
        <title>YIM 48816 draft genome.</title>
        <authorList>
            <person name="Jiang L."/>
        </authorList>
    </citation>
    <scope>NUCLEOTIDE SEQUENCE [LARGE SCALE GENOMIC DNA]</scope>
    <source>
        <strain evidence="8 9">YIM 48816</strain>
    </source>
</reference>
<protein>
    <recommendedName>
        <fullName evidence="2">histidine kinase</fullName>
        <ecNumber evidence="2">2.7.13.3</ecNumber>
    </recommendedName>
</protein>
<dbReference type="NCBIfam" id="TIGR00229">
    <property type="entry name" value="sensory_box"/>
    <property type="match status" value="1"/>
</dbReference>
<dbReference type="Pfam" id="PF08447">
    <property type="entry name" value="PAS_3"/>
    <property type="match status" value="1"/>
</dbReference>
<dbReference type="RefSeq" id="WP_151001265.1">
    <property type="nucleotide sequence ID" value="NZ_VZZK01000016.1"/>
</dbReference>
<evidence type="ECO:0000256" key="4">
    <source>
        <dbReference type="ARBA" id="ARBA00022679"/>
    </source>
</evidence>
<sequence>MIEAQGLTGTWSWVLATGEQTWSPGLYDILGIAPGAVRPDYALLRELAHPDDRASLVEPAEILRTGVLGERVVRIVRRDGTMRALAIRGEVFHAPDGRPMGLVGVVLDVTDRERLGRAQRLKQRRRRALARQARIFTFTERVVPFVEYGPEFLEMTGLRREEICENWVVPAVPEEWPHWREQIPQLYAAGKPFTVTPTLRLAGGERVPFRMTLVPSRDAAGLIESWTMVMVPADTVAPRPEPDLGAGLEQGIQGRHLRAARALLDWSMTDLARASGLSFSTVRRLEENADGPAARSRQTAIATLRAAGISFSLIEGNAIALTRAD</sequence>
<keyword evidence="4" id="KW-0808">Transferase</keyword>
<keyword evidence="9" id="KW-1185">Reference proteome</keyword>
<dbReference type="SMART" id="SM00086">
    <property type="entry name" value="PAC"/>
    <property type="match status" value="1"/>
</dbReference>
<dbReference type="SUPFAM" id="SSF47413">
    <property type="entry name" value="lambda repressor-like DNA-binding domains"/>
    <property type="match status" value="1"/>
</dbReference>
<dbReference type="CDD" id="cd00130">
    <property type="entry name" value="PAS"/>
    <property type="match status" value="2"/>
</dbReference>
<evidence type="ECO:0000259" key="7">
    <source>
        <dbReference type="PROSITE" id="PS50943"/>
    </source>
</evidence>
<evidence type="ECO:0000256" key="5">
    <source>
        <dbReference type="ARBA" id="ARBA00022777"/>
    </source>
</evidence>
<proteinExistence type="predicted"/>
<dbReference type="CDD" id="cd00093">
    <property type="entry name" value="HTH_XRE"/>
    <property type="match status" value="1"/>
</dbReference>
<evidence type="ECO:0000259" key="6">
    <source>
        <dbReference type="PROSITE" id="PS50113"/>
    </source>
</evidence>
<dbReference type="InterPro" id="IPR013655">
    <property type="entry name" value="PAS_fold_3"/>
</dbReference>
<feature type="domain" description="HTH cro/C1-type" evidence="7">
    <location>
        <begin position="257"/>
        <end position="286"/>
    </location>
</feature>
<dbReference type="Gene3D" id="2.10.70.100">
    <property type="match status" value="1"/>
</dbReference>
<name>A0A6L3T494_9HYPH</name>
<dbReference type="InterPro" id="IPR000700">
    <property type="entry name" value="PAS-assoc_C"/>
</dbReference>
<gene>
    <name evidence="8" type="ORF">F6X53_16300</name>
</gene>
<keyword evidence="5" id="KW-0418">Kinase</keyword>
<comment type="catalytic activity">
    <reaction evidence="1">
        <text>ATP + protein L-histidine = ADP + protein N-phospho-L-histidine.</text>
        <dbReference type="EC" id="2.7.13.3"/>
    </reaction>
</comment>
<dbReference type="InterPro" id="IPR010982">
    <property type="entry name" value="Lambda_DNA-bd_dom_sf"/>
</dbReference>
<dbReference type="OrthoDB" id="3782725at2"/>
<dbReference type="InterPro" id="IPR000014">
    <property type="entry name" value="PAS"/>
</dbReference>
<evidence type="ECO:0000313" key="9">
    <source>
        <dbReference type="Proteomes" id="UP000474159"/>
    </source>
</evidence>
<dbReference type="PROSITE" id="PS50113">
    <property type="entry name" value="PAC"/>
    <property type="match status" value="1"/>
</dbReference>
<dbReference type="InterPro" id="IPR035965">
    <property type="entry name" value="PAS-like_dom_sf"/>
</dbReference>
<dbReference type="PANTHER" id="PTHR43304:SF1">
    <property type="entry name" value="PAC DOMAIN-CONTAINING PROTEIN"/>
    <property type="match status" value="1"/>
</dbReference>